<keyword evidence="2" id="KW-1185">Reference proteome</keyword>
<comment type="caution">
    <text evidence="1">The sequence shown here is derived from an EMBL/GenBank/DDBJ whole genome shotgun (WGS) entry which is preliminary data.</text>
</comment>
<sequence>MSIVPDAPIWLADYDPLIVRMPRRIACVHDLREYLAETYPGCTIRETLTDVVITTPTDAVAMALRVTLDGAR</sequence>
<accession>A0ABV7FY49</accession>
<gene>
    <name evidence="1" type="ORF">ACFOD4_04510</name>
</gene>
<organism evidence="1 2">
    <name type="scientific">Teichococcus globiformis</name>
    <dbReference type="NCBI Taxonomy" id="2307229"/>
    <lineage>
        <taxon>Bacteria</taxon>
        <taxon>Pseudomonadati</taxon>
        <taxon>Pseudomonadota</taxon>
        <taxon>Alphaproteobacteria</taxon>
        <taxon>Acetobacterales</taxon>
        <taxon>Roseomonadaceae</taxon>
        <taxon>Roseomonas</taxon>
    </lineage>
</organism>
<proteinExistence type="predicted"/>
<dbReference type="RefSeq" id="WP_379594740.1">
    <property type="nucleotide sequence ID" value="NZ_JBHRTN010000005.1"/>
</dbReference>
<dbReference type="EMBL" id="JBHRTN010000005">
    <property type="protein sequence ID" value="MFC3124314.1"/>
    <property type="molecule type" value="Genomic_DNA"/>
</dbReference>
<evidence type="ECO:0000313" key="1">
    <source>
        <dbReference type="EMBL" id="MFC3124314.1"/>
    </source>
</evidence>
<dbReference type="Proteomes" id="UP001595593">
    <property type="component" value="Unassembled WGS sequence"/>
</dbReference>
<name>A0ABV7FY49_9PROT</name>
<evidence type="ECO:0000313" key="2">
    <source>
        <dbReference type="Proteomes" id="UP001595593"/>
    </source>
</evidence>
<reference evidence="2" key="1">
    <citation type="journal article" date="2019" name="Int. J. Syst. Evol. Microbiol.">
        <title>The Global Catalogue of Microorganisms (GCM) 10K type strain sequencing project: providing services to taxonomists for standard genome sequencing and annotation.</title>
        <authorList>
            <consortium name="The Broad Institute Genomics Platform"/>
            <consortium name="The Broad Institute Genome Sequencing Center for Infectious Disease"/>
            <person name="Wu L."/>
            <person name="Ma J."/>
        </authorList>
    </citation>
    <scope>NUCLEOTIDE SEQUENCE [LARGE SCALE GENOMIC DNA]</scope>
    <source>
        <strain evidence="2">KCTC 52094</strain>
    </source>
</reference>
<protein>
    <submittedName>
        <fullName evidence="1">Uncharacterized protein</fullName>
    </submittedName>
</protein>